<dbReference type="RefSeq" id="WP_288199049.1">
    <property type="nucleotide sequence ID" value="NZ_LT608334.1"/>
</dbReference>
<dbReference type="EMBL" id="FMJD01000002">
    <property type="protein sequence ID" value="SCM71515.1"/>
    <property type="molecule type" value="Genomic_DNA"/>
</dbReference>
<protein>
    <submittedName>
        <fullName evidence="3">Uncharacterized protein</fullName>
    </submittedName>
</protein>
<proteinExistence type="predicted"/>
<gene>
    <name evidence="3" type="ORF">KL86PLE_100246</name>
</gene>
<dbReference type="AlphaFoldDB" id="A0A212L1T8"/>
<evidence type="ECO:0000256" key="2">
    <source>
        <dbReference type="SAM" id="MobiDB-lite"/>
    </source>
</evidence>
<evidence type="ECO:0000256" key="1">
    <source>
        <dbReference type="SAM" id="Coils"/>
    </source>
</evidence>
<feature type="coiled-coil region" evidence="1">
    <location>
        <begin position="83"/>
        <end position="138"/>
    </location>
</feature>
<evidence type="ECO:0000313" key="3">
    <source>
        <dbReference type="EMBL" id="SCM71515.1"/>
    </source>
</evidence>
<organism evidence="3">
    <name type="scientific">uncultured Pleomorphomonas sp</name>
    <dbReference type="NCBI Taxonomy" id="442121"/>
    <lineage>
        <taxon>Bacteria</taxon>
        <taxon>Pseudomonadati</taxon>
        <taxon>Pseudomonadota</taxon>
        <taxon>Alphaproteobacteria</taxon>
        <taxon>Hyphomicrobiales</taxon>
        <taxon>Pleomorphomonadaceae</taxon>
        <taxon>Pleomorphomonas</taxon>
        <taxon>environmental samples</taxon>
    </lineage>
</organism>
<keyword evidence="1" id="KW-0175">Coiled coil</keyword>
<accession>A0A212L1T8</accession>
<sequence>MADKHEITSMILDEVSLVDDPANPEANVVIAKARQAPPDDDRAGAVRAEIAKAIQDLSPTIIERVGAALPSDTEAADLAAFLLKEKSMDIEELTKALTEAKTALDEATKVTKAKDEEIAKLKTSLEEAVAKAKQADEELAKAKAPKKEETEEDVLKSLPEPLRKRFLALEAADKAKSEEIEKMREERELDEAIAKAKGFAGDPKVVGPALMRIRKGKGTDADVTEIERLLKAQANQEKTSELYKSRGSSAAVDGNPEDLLKAKAEDIAKAKNISFAKAYAEALEANPDLYNAYVEKRRS</sequence>
<name>A0A212L1T8_9HYPH</name>
<reference evidence="3" key="1">
    <citation type="submission" date="2016-08" db="EMBL/GenBank/DDBJ databases">
        <authorList>
            <person name="Seilhamer J.J."/>
        </authorList>
    </citation>
    <scope>NUCLEOTIDE SEQUENCE</scope>
    <source>
        <strain evidence="3">86</strain>
    </source>
</reference>
<feature type="region of interest" description="Disordered" evidence="2">
    <location>
        <begin position="236"/>
        <end position="255"/>
    </location>
</feature>